<name>A0A915KL17_ROMCU</name>
<sequence>MSKEEHIATEEQRPASLHGAGDEQLEERQVLWLAMGVNGDMRKPRRQIQIKGLQMKRKLKQSITTLDFLRITCVFLYNTRKKR</sequence>
<reference evidence="3" key="1">
    <citation type="submission" date="2022-11" db="UniProtKB">
        <authorList>
            <consortium name="WormBaseParasite"/>
        </authorList>
    </citation>
    <scope>IDENTIFICATION</scope>
</reference>
<proteinExistence type="predicted"/>
<evidence type="ECO:0000313" key="2">
    <source>
        <dbReference type="Proteomes" id="UP000887565"/>
    </source>
</evidence>
<feature type="region of interest" description="Disordered" evidence="1">
    <location>
        <begin position="1"/>
        <end position="23"/>
    </location>
</feature>
<protein>
    <submittedName>
        <fullName evidence="3">Uncharacterized protein</fullName>
    </submittedName>
</protein>
<evidence type="ECO:0000256" key="1">
    <source>
        <dbReference type="SAM" id="MobiDB-lite"/>
    </source>
</evidence>
<accession>A0A915KL17</accession>
<evidence type="ECO:0000313" key="3">
    <source>
        <dbReference type="WBParaSite" id="nRc.2.0.1.t38723-RA"/>
    </source>
</evidence>
<feature type="compositionally biased region" description="Basic and acidic residues" evidence="1">
    <location>
        <begin position="1"/>
        <end position="13"/>
    </location>
</feature>
<keyword evidence="2" id="KW-1185">Reference proteome</keyword>
<dbReference type="WBParaSite" id="nRc.2.0.1.t38723-RA">
    <property type="protein sequence ID" value="nRc.2.0.1.t38723-RA"/>
    <property type="gene ID" value="nRc.2.0.1.g38723"/>
</dbReference>
<organism evidence="2 3">
    <name type="scientific">Romanomermis culicivorax</name>
    <name type="common">Nematode worm</name>
    <dbReference type="NCBI Taxonomy" id="13658"/>
    <lineage>
        <taxon>Eukaryota</taxon>
        <taxon>Metazoa</taxon>
        <taxon>Ecdysozoa</taxon>
        <taxon>Nematoda</taxon>
        <taxon>Enoplea</taxon>
        <taxon>Dorylaimia</taxon>
        <taxon>Mermithida</taxon>
        <taxon>Mermithoidea</taxon>
        <taxon>Mermithidae</taxon>
        <taxon>Romanomermis</taxon>
    </lineage>
</organism>
<dbReference type="Proteomes" id="UP000887565">
    <property type="component" value="Unplaced"/>
</dbReference>
<dbReference type="AlphaFoldDB" id="A0A915KL17"/>